<feature type="compositionally biased region" description="Polar residues" evidence="1">
    <location>
        <begin position="58"/>
        <end position="70"/>
    </location>
</feature>
<sequence length="505" mass="53995">MSTQNNLTTAEKRKLAVEKRKATIAARAAQEVEANIAFQNESRANGGREAKKLAKQNAVWNRDQSAGWTQEDSDSLQTRKRTSSTADATEAELPAKKARAFNEDTRDNGEDNVASKSSKKNKGKPSVGNLPPPSGADSGDKHAADASSKPVRRIDFSQVKSSARQGTVQSKGRSDRPKAVAAPSKPRAKIVADSASEDEAEDSDEDSDESDGAFSDEDGFTDVKEFIDEVPKVILSHDKADKALVTEEDPQHLFDSEDEEFDIVPVKMKARQSKPITVESDDSMSDAPPLRPVVYDSDNDDAEFFDVDVQPRSRKSSASSHMSAVSAVARMHVDSDIDSRGHHSRRSSMGSSYHGSSVPPSELESEGLVDVDVEEVPKKKKKKTKVSVARQRQAEAEQPVIRPEGATPAPPANGATPAPALTTAPAAAPVAHAPAAAPPIVAAAPNGTVPPGGWDASTIIVLPPPGRDIGLTAQPALLQQTLRGTIGIMKIEVLFVDAYPRDRKK</sequence>
<feature type="region of interest" description="Disordered" evidence="1">
    <location>
        <begin position="271"/>
        <end position="421"/>
    </location>
</feature>
<feature type="compositionally biased region" description="Acidic residues" evidence="1">
    <location>
        <begin position="363"/>
        <end position="374"/>
    </location>
</feature>
<keyword evidence="3" id="KW-1185">Reference proteome</keyword>
<reference evidence="2 3" key="1">
    <citation type="journal article" date="2024" name="J Genomics">
        <title>Draft genome sequencing and assembly of Favolaschia claudopus CIRM-BRFM 2984 isolated from oak limbs.</title>
        <authorList>
            <person name="Navarro D."/>
            <person name="Drula E."/>
            <person name="Chaduli D."/>
            <person name="Cazenave R."/>
            <person name="Ahrendt S."/>
            <person name="Wang J."/>
            <person name="Lipzen A."/>
            <person name="Daum C."/>
            <person name="Barry K."/>
            <person name="Grigoriev I.V."/>
            <person name="Favel A."/>
            <person name="Rosso M.N."/>
            <person name="Martin F."/>
        </authorList>
    </citation>
    <scope>NUCLEOTIDE SEQUENCE [LARGE SCALE GENOMIC DNA]</scope>
    <source>
        <strain evidence="2 3">CIRM-BRFM 2984</strain>
    </source>
</reference>
<name>A0AAW0CV45_9AGAR</name>
<organism evidence="2 3">
    <name type="scientific">Favolaschia claudopus</name>
    <dbReference type="NCBI Taxonomy" id="2862362"/>
    <lineage>
        <taxon>Eukaryota</taxon>
        <taxon>Fungi</taxon>
        <taxon>Dikarya</taxon>
        <taxon>Basidiomycota</taxon>
        <taxon>Agaricomycotina</taxon>
        <taxon>Agaricomycetes</taxon>
        <taxon>Agaricomycetidae</taxon>
        <taxon>Agaricales</taxon>
        <taxon>Marasmiineae</taxon>
        <taxon>Mycenaceae</taxon>
        <taxon>Favolaschia</taxon>
    </lineage>
</organism>
<feature type="compositionally biased region" description="Basic and acidic residues" evidence="1">
    <location>
        <begin position="331"/>
        <end position="341"/>
    </location>
</feature>
<gene>
    <name evidence="2" type="ORF">R3P38DRAFT_2892524</name>
</gene>
<proteinExistence type="predicted"/>
<protein>
    <submittedName>
        <fullName evidence="2">Uncharacterized protein</fullName>
    </submittedName>
</protein>
<dbReference type="Proteomes" id="UP001362999">
    <property type="component" value="Unassembled WGS sequence"/>
</dbReference>
<feature type="compositionally biased region" description="Acidic residues" evidence="1">
    <location>
        <begin position="195"/>
        <end position="220"/>
    </location>
</feature>
<evidence type="ECO:0000256" key="1">
    <source>
        <dbReference type="SAM" id="MobiDB-lite"/>
    </source>
</evidence>
<dbReference type="EMBL" id="JAWWNJ010000013">
    <property type="protein sequence ID" value="KAK7042877.1"/>
    <property type="molecule type" value="Genomic_DNA"/>
</dbReference>
<feature type="region of interest" description="Disordered" evidence="1">
    <location>
        <begin position="36"/>
        <end position="221"/>
    </location>
</feature>
<evidence type="ECO:0000313" key="2">
    <source>
        <dbReference type="EMBL" id="KAK7042877.1"/>
    </source>
</evidence>
<feature type="compositionally biased region" description="Low complexity" evidence="1">
    <location>
        <begin position="316"/>
        <end position="330"/>
    </location>
</feature>
<comment type="caution">
    <text evidence="2">The sequence shown here is derived from an EMBL/GenBank/DDBJ whole genome shotgun (WGS) entry which is preliminary data.</text>
</comment>
<dbReference type="AlphaFoldDB" id="A0AAW0CV45"/>
<feature type="compositionally biased region" description="Polar residues" evidence="1">
    <location>
        <begin position="158"/>
        <end position="171"/>
    </location>
</feature>
<feature type="compositionally biased region" description="Low complexity" evidence="1">
    <location>
        <begin position="347"/>
        <end position="357"/>
    </location>
</feature>
<feature type="compositionally biased region" description="Low complexity" evidence="1">
    <location>
        <begin position="412"/>
        <end position="421"/>
    </location>
</feature>
<accession>A0AAW0CV45</accession>
<evidence type="ECO:0000313" key="3">
    <source>
        <dbReference type="Proteomes" id="UP001362999"/>
    </source>
</evidence>
<feature type="compositionally biased region" description="Basic and acidic residues" evidence="1">
    <location>
        <begin position="100"/>
        <end position="109"/>
    </location>
</feature>
<feature type="compositionally biased region" description="Acidic residues" evidence="1">
    <location>
        <begin position="297"/>
        <end position="306"/>
    </location>
</feature>